<keyword evidence="2" id="KW-1185">Reference proteome</keyword>
<feature type="non-terminal residue" evidence="1">
    <location>
        <position position="1"/>
    </location>
</feature>
<proteinExistence type="predicted"/>
<reference evidence="2" key="1">
    <citation type="submission" date="2017-02" db="EMBL/GenBank/DDBJ databases">
        <authorList>
            <person name="Tafer H."/>
            <person name="Lopandic K."/>
        </authorList>
    </citation>
    <scope>NUCLEOTIDE SEQUENCE [LARGE SCALE GENOMIC DNA]</scope>
    <source>
        <strain evidence="2">CBS 366.77</strain>
    </source>
</reference>
<dbReference type="EMBL" id="MVGC01002386">
    <property type="protein sequence ID" value="RJE16856.1"/>
    <property type="molecule type" value="Genomic_DNA"/>
</dbReference>
<protein>
    <submittedName>
        <fullName evidence="1">Uncharacterized protein</fullName>
    </submittedName>
</protein>
<accession>A0A3A2Z1T8</accession>
<dbReference type="Proteomes" id="UP000266188">
    <property type="component" value="Unassembled WGS sequence"/>
</dbReference>
<evidence type="ECO:0000313" key="2">
    <source>
        <dbReference type="Proteomes" id="UP000266188"/>
    </source>
</evidence>
<sequence>HGEKLALFAVGLVSPRPLDNWKFKVSERILRLEKLGYFVARPLARFGIIGGFRTTYTRVLESFNVSGRDIILNGRKIAD</sequence>
<gene>
    <name evidence="1" type="ORF">PHISCL_10807</name>
</gene>
<evidence type="ECO:0000313" key="1">
    <source>
        <dbReference type="EMBL" id="RJE16856.1"/>
    </source>
</evidence>
<dbReference type="AlphaFoldDB" id="A0A3A2Z1T8"/>
<comment type="caution">
    <text evidence="1">The sequence shown here is derived from an EMBL/GenBank/DDBJ whole genome shotgun (WGS) entry which is preliminary data.</text>
</comment>
<organism evidence="1 2">
    <name type="scientific">Aspergillus sclerotialis</name>
    <dbReference type="NCBI Taxonomy" id="2070753"/>
    <lineage>
        <taxon>Eukaryota</taxon>
        <taxon>Fungi</taxon>
        <taxon>Dikarya</taxon>
        <taxon>Ascomycota</taxon>
        <taxon>Pezizomycotina</taxon>
        <taxon>Eurotiomycetes</taxon>
        <taxon>Eurotiomycetidae</taxon>
        <taxon>Eurotiales</taxon>
        <taxon>Aspergillaceae</taxon>
        <taxon>Aspergillus</taxon>
        <taxon>Aspergillus subgen. Polypaecilum</taxon>
    </lineage>
</organism>
<name>A0A3A2Z1T8_9EURO</name>